<dbReference type="InterPro" id="IPR003018">
    <property type="entry name" value="GAF"/>
</dbReference>
<protein>
    <submittedName>
        <fullName evidence="6">Histidine kinase</fullName>
    </submittedName>
</protein>
<keyword evidence="7" id="KW-1185">Reference proteome</keyword>
<dbReference type="EMBL" id="JMQI01000027">
    <property type="protein sequence ID" value="KDN21558.1"/>
    <property type="molecule type" value="Genomic_DNA"/>
</dbReference>
<evidence type="ECO:0000256" key="2">
    <source>
        <dbReference type="ARBA" id="ARBA00022777"/>
    </source>
</evidence>
<keyword evidence="1" id="KW-0808">Transferase</keyword>
<dbReference type="Pfam" id="PF13185">
    <property type="entry name" value="GAF_2"/>
    <property type="match status" value="1"/>
</dbReference>
<dbReference type="PIRSF" id="PIRSF036625">
    <property type="entry name" value="GAF_ANTAR"/>
    <property type="match status" value="1"/>
</dbReference>
<evidence type="ECO:0000313" key="7">
    <source>
        <dbReference type="Proteomes" id="UP000027345"/>
    </source>
</evidence>
<comment type="caution">
    <text evidence="6">The sequence shown here is derived from an EMBL/GenBank/DDBJ whole genome shotgun (WGS) entry which is preliminary data.</text>
</comment>
<dbReference type="InterPro" id="IPR036388">
    <property type="entry name" value="WH-like_DNA-bd_sf"/>
</dbReference>
<dbReference type="SUPFAM" id="SSF52172">
    <property type="entry name" value="CheY-like"/>
    <property type="match status" value="1"/>
</dbReference>
<evidence type="ECO:0000256" key="1">
    <source>
        <dbReference type="ARBA" id="ARBA00022679"/>
    </source>
</evidence>
<dbReference type="Proteomes" id="UP000027345">
    <property type="component" value="Unassembled WGS sequence"/>
</dbReference>
<dbReference type="Pfam" id="PF03861">
    <property type="entry name" value="ANTAR"/>
    <property type="match status" value="1"/>
</dbReference>
<evidence type="ECO:0000259" key="5">
    <source>
        <dbReference type="PROSITE" id="PS50921"/>
    </source>
</evidence>
<dbReference type="GO" id="GO:0003723">
    <property type="term" value="F:RNA binding"/>
    <property type="evidence" value="ECO:0007669"/>
    <property type="project" value="InterPro"/>
</dbReference>
<gene>
    <name evidence="6" type="ORF">DV20_13845</name>
</gene>
<dbReference type="InterPro" id="IPR005561">
    <property type="entry name" value="ANTAR"/>
</dbReference>
<evidence type="ECO:0000313" key="6">
    <source>
        <dbReference type="EMBL" id="KDN21558.1"/>
    </source>
</evidence>
<dbReference type="SUPFAM" id="SSF55781">
    <property type="entry name" value="GAF domain-like"/>
    <property type="match status" value="1"/>
</dbReference>
<evidence type="ECO:0000256" key="4">
    <source>
        <dbReference type="ARBA" id="ARBA00023163"/>
    </source>
</evidence>
<dbReference type="InterPro" id="IPR012074">
    <property type="entry name" value="GAF_ANTAR"/>
</dbReference>
<dbReference type="eggNOG" id="COG3707">
    <property type="taxonomic scope" value="Bacteria"/>
</dbReference>
<dbReference type="SMART" id="SM01012">
    <property type="entry name" value="ANTAR"/>
    <property type="match status" value="1"/>
</dbReference>
<dbReference type="PROSITE" id="PS50921">
    <property type="entry name" value="ANTAR"/>
    <property type="match status" value="1"/>
</dbReference>
<dbReference type="RefSeq" id="WP_043780085.1">
    <property type="nucleotide sequence ID" value="NZ_JMQI01000027.1"/>
</dbReference>
<dbReference type="Gene3D" id="1.10.10.10">
    <property type="entry name" value="Winged helix-like DNA-binding domain superfamily/Winged helix DNA-binding domain"/>
    <property type="match status" value="1"/>
</dbReference>
<reference evidence="6 7" key="1">
    <citation type="submission" date="2014-05" db="EMBL/GenBank/DDBJ databases">
        <title>Draft genome sequence of Amycolatopsis rifamycinica DSM 46095.</title>
        <authorList>
            <person name="Lal R."/>
            <person name="Saxena A."/>
            <person name="Kumari R."/>
            <person name="Mukherjee U."/>
            <person name="Singh P."/>
            <person name="Sangwan N."/>
            <person name="Mahato N.K."/>
        </authorList>
    </citation>
    <scope>NUCLEOTIDE SEQUENCE [LARGE SCALE GENOMIC DNA]</scope>
    <source>
        <strain evidence="6 7">DSM 46095</strain>
    </source>
</reference>
<dbReference type="Gene3D" id="3.30.450.40">
    <property type="match status" value="1"/>
</dbReference>
<dbReference type="AlphaFoldDB" id="A0A066UBE3"/>
<proteinExistence type="predicted"/>
<evidence type="ECO:0000256" key="3">
    <source>
        <dbReference type="ARBA" id="ARBA00023015"/>
    </source>
</evidence>
<dbReference type="GO" id="GO:0016301">
    <property type="term" value="F:kinase activity"/>
    <property type="evidence" value="ECO:0007669"/>
    <property type="project" value="UniProtKB-KW"/>
</dbReference>
<dbReference type="InterPro" id="IPR011006">
    <property type="entry name" value="CheY-like_superfamily"/>
</dbReference>
<keyword evidence="4" id="KW-0804">Transcription</keyword>
<keyword evidence="3" id="KW-0805">Transcription regulation</keyword>
<name>A0A066UBE3_9PSEU</name>
<sequence length="265" mass="28479">MGSEQDWQRDKEEFVADLEPEQLAPGPLTRQFAQLTRILLAAPTVEDVLQRVLEATTVMVPAADLASFTLLDVDGHFHTPAETDEVATELDRLQYRFREGPCVEAADPGGPAVAIAPDLAAEPRWPRWAPAATQLGMGSVLSTALISGPPSGESSGALNVYSRSRHGLDEADRDVLLLLATHASLALTATDAVTRAELQAAHLRKAIDGRDVIGQAKGIIMARRGVSADAAFDILRRTSQDLNVKLADLARTLAGRHTEIDLPTR</sequence>
<feature type="domain" description="ANTAR" evidence="5">
    <location>
        <begin position="193"/>
        <end position="254"/>
    </location>
</feature>
<dbReference type="OrthoDB" id="4629915at2"/>
<keyword evidence="2 6" id="KW-0418">Kinase</keyword>
<dbReference type="SMART" id="SM00065">
    <property type="entry name" value="GAF"/>
    <property type="match status" value="1"/>
</dbReference>
<organism evidence="6 7">
    <name type="scientific">Amycolatopsis rifamycinica</name>
    <dbReference type="NCBI Taxonomy" id="287986"/>
    <lineage>
        <taxon>Bacteria</taxon>
        <taxon>Bacillati</taxon>
        <taxon>Actinomycetota</taxon>
        <taxon>Actinomycetes</taxon>
        <taxon>Pseudonocardiales</taxon>
        <taxon>Pseudonocardiaceae</taxon>
        <taxon>Amycolatopsis</taxon>
    </lineage>
</organism>
<accession>A0A066UBE3</accession>
<dbReference type="STRING" id="287986.DV20_13845"/>
<dbReference type="InterPro" id="IPR029016">
    <property type="entry name" value="GAF-like_dom_sf"/>
</dbReference>